<dbReference type="VEuPathDB" id="FungiDB:QG37_06186"/>
<accession>A0A0L0NVN7</accession>
<evidence type="ECO:0000313" key="2">
    <source>
        <dbReference type="Proteomes" id="UP000037122"/>
    </source>
</evidence>
<comment type="caution">
    <text evidence="1">The sequence shown here is derived from an EMBL/GenBank/DDBJ whole genome shotgun (WGS) entry which is preliminary data.</text>
</comment>
<gene>
    <name evidence="1" type="ORF">QG37_06186</name>
</gene>
<dbReference type="AlphaFoldDB" id="A0A0L0NVN7"/>
<sequence length="82" mass="9036">MLKISIGVLNDSTEYRLQKAVINAQLTSGTEFFNLKTAASAEAGSVILQGGSRFFISGHRAFTFGYAFVAFEQDSRCIFLEF</sequence>
<proteinExistence type="predicted"/>
<reference evidence="2" key="1">
    <citation type="journal article" date="2015" name="BMC Genomics">
        <title>Draft genome of a commonly misdiagnosed multidrug resistant pathogen Candida auris.</title>
        <authorList>
            <person name="Chatterjee S."/>
            <person name="Alampalli S.V."/>
            <person name="Nageshan R.K."/>
            <person name="Chettiar S.T."/>
            <person name="Joshi S."/>
            <person name="Tatu U.S."/>
        </authorList>
    </citation>
    <scope>NUCLEOTIDE SEQUENCE [LARGE SCALE GENOMIC DNA]</scope>
    <source>
        <strain evidence="2">6684</strain>
    </source>
</reference>
<organism evidence="1 2">
    <name type="scientific">Candidozyma auris</name>
    <name type="common">Yeast</name>
    <name type="synonym">Candida auris</name>
    <dbReference type="NCBI Taxonomy" id="498019"/>
    <lineage>
        <taxon>Eukaryota</taxon>
        <taxon>Fungi</taxon>
        <taxon>Dikarya</taxon>
        <taxon>Ascomycota</taxon>
        <taxon>Saccharomycotina</taxon>
        <taxon>Pichiomycetes</taxon>
        <taxon>Metschnikowiaceae</taxon>
        <taxon>Candidozyma</taxon>
    </lineage>
</organism>
<name>A0A0L0NVN7_CANAR</name>
<dbReference type="EMBL" id="LGST01000041">
    <property type="protein sequence ID" value="KND97775.1"/>
    <property type="molecule type" value="Genomic_DNA"/>
</dbReference>
<evidence type="ECO:0000313" key="1">
    <source>
        <dbReference type="EMBL" id="KND97775.1"/>
    </source>
</evidence>
<dbReference type="Proteomes" id="UP000037122">
    <property type="component" value="Unassembled WGS sequence"/>
</dbReference>
<protein>
    <submittedName>
        <fullName evidence="1">Uncharacterized protein</fullName>
    </submittedName>
</protein>